<dbReference type="EMBL" id="OY288114">
    <property type="protein sequence ID" value="CAJ0860395.1"/>
    <property type="molecule type" value="Genomic_DNA"/>
</dbReference>
<reference evidence="3" key="1">
    <citation type="submission" date="2023-07" db="EMBL/GenBank/DDBJ databases">
        <authorList>
            <person name="Pelsma A.J. K."/>
        </authorList>
    </citation>
    <scope>NUCLEOTIDE SEQUENCE</scope>
</reference>
<gene>
    <name evidence="2" type="ORF">AMST5_01298</name>
    <name evidence="3" type="ORF">AMST5_01320</name>
</gene>
<accession>A0AA48M1C4</accession>
<dbReference type="GO" id="GO:0006355">
    <property type="term" value="P:regulation of DNA-templated transcription"/>
    <property type="evidence" value="ECO:0007669"/>
    <property type="project" value="InterPro"/>
</dbReference>
<dbReference type="InterPro" id="IPR016032">
    <property type="entry name" value="Sig_transdc_resp-reg_C-effctor"/>
</dbReference>
<feature type="domain" description="HTH luxR-type" evidence="1">
    <location>
        <begin position="195"/>
        <end position="260"/>
    </location>
</feature>
<dbReference type="PROSITE" id="PS50043">
    <property type="entry name" value="HTH_LUXR_2"/>
    <property type="match status" value="1"/>
</dbReference>
<proteinExistence type="predicted"/>
<name>A0AA48M1C4_9ZZZZ</name>
<evidence type="ECO:0000313" key="2">
    <source>
        <dbReference type="EMBL" id="CAJ0860395.1"/>
    </source>
</evidence>
<dbReference type="EMBL" id="OY288114">
    <property type="protein sequence ID" value="CAJ0860633.1"/>
    <property type="molecule type" value="Genomic_DNA"/>
</dbReference>
<dbReference type="SMART" id="SM00421">
    <property type="entry name" value="HTH_LUXR"/>
    <property type="match status" value="1"/>
</dbReference>
<dbReference type="SUPFAM" id="SSF46894">
    <property type="entry name" value="C-terminal effector domain of the bipartite response regulators"/>
    <property type="match status" value="1"/>
</dbReference>
<dbReference type="InterPro" id="IPR000792">
    <property type="entry name" value="Tscrpt_reg_LuxR_C"/>
</dbReference>
<dbReference type="AlphaFoldDB" id="A0AA48M1C4"/>
<dbReference type="InterPro" id="IPR036388">
    <property type="entry name" value="WH-like_DNA-bd_sf"/>
</dbReference>
<organism evidence="3">
    <name type="scientific">freshwater sediment metagenome</name>
    <dbReference type="NCBI Taxonomy" id="556182"/>
    <lineage>
        <taxon>unclassified sequences</taxon>
        <taxon>metagenomes</taxon>
        <taxon>ecological metagenomes</taxon>
    </lineage>
</organism>
<sequence>MADPFMTEWCGPLGLYHCTATAITVPNRDLIVVQLNRSAGKPRFDRRDIARLDVYRPHLARAGMLAARWRLERLRAAAEALAIIGLPAAVLDASGKVLAANSLMEGLNSHCVWIPNDRVSLIDPNAATMLQRAITEATAPFAVSACSFPSRGRGNDPAIVHLIPAKGRARDLFGGGFAILVITSVAAPDAPDAALLQGLFDLTPAEARVARAIARQKTVDKIAAEFGLSRETIRTQVKSVLAKTGCSRQSDLVAILGRVNLPR</sequence>
<evidence type="ECO:0000259" key="1">
    <source>
        <dbReference type="PROSITE" id="PS50043"/>
    </source>
</evidence>
<evidence type="ECO:0000313" key="3">
    <source>
        <dbReference type="EMBL" id="CAJ0860633.1"/>
    </source>
</evidence>
<dbReference type="GO" id="GO:0003677">
    <property type="term" value="F:DNA binding"/>
    <property type="evidence" value="ECO:0007669"/>
    <property type="project" value="InterPro"/>
</dbReference>
<dbReference type="Gene3D" id="1.10.10.10">
    <property type="entry name" value="Winged helix-like DNA-binding domain superfamily/Winged helix DNA-binding domain"/>
    <property type="match status" value="1"/>
</dbReference>
<protein>
    <recommendedName>
        <fullName evidence="1">HTH luxR-type domain-containing protein</fullName>
    </recommendedName>
</protein>